<evidence type="ECO:0000256" key="1">
    <source>
        <dbReference type="SAM" id="Phobius"/>
    </source>
</evidence>
<reference evidence="2" key="1">
    <citation type="journal article" date="2020" name="Nature">
        <title>Giant virus diversity and host interactions through global metagenomics.</title>
        <authorList>
            <person name="Schulz F."/>
            <person name="Roux S."/>
            <person name="Paez-Espino D."/>
            <person name="Jungbluth S."/>
            <person name="Walsh D.A."/>
            <person name="Denef V.J."/>
            <person name="McMahon K.D."/>
            <person name="Konstantinidis K.T."/>
            <person name="Eloe-Fadrosh E.A."/>
            <person name="Kyrpides N.C."/>
            <person name="Woyke T."/>
        </authorList>
    </citation>
    <scope>NUCLEOTIDE SEQUENCE</scope>
    <source>
        <strain evidence="2">GVMAG-M-3300020185-18</strain>
    </source>
</reference>
<name>A0A6C0C2Y0_9ZZZZ</name>
<keyword evidence="1" id="KW-1133">Transmembrane helix</keyword>
<sequence>MSTSIFITGFSVAIIYLLFKFIEMRFILKENKPLKILFRDTLIVYLSVIIGDFVINQWSPSSSIGETQIFTNTPEF</sequence>
<protein>
    <submittedName>
        <fullName evidence="2">Uncharacterized protein</fullName>
    </submittedName>
</protein>
<evidence type="ECO:0000313" key="2">
    <source>
        <dbReference type="EMBL" id="QHS98770.1"/>
    </source>
</evidence>
<accession>A0A6C0C2Y0</accession>
<dbReference type="AlphaFoldDB" id="A0A6C0C2Y0"/>
<dbReference type="EMBL" id="MN739323">
    <property type="protein sequence ID" value="QHS98770.1"/>
    <property type="molecule type" value="Genomic_DNA"/>
</dbReference>
<proteinExistence type="predicted"/>
<keyword evidence="1" id="KW-0472">Membrane</keyword>
<keyword evidence="1" id="KW-0812">Transmembrane</keyword>
<feature type="transmembrane region" description="Helical" evidence="1">
    <location>
        <begin position="6"/>
        <end position="24"/>
    </location>
</feature>
<organism evidence="2">
    <name type="scientific">viral metagenome</name>
    <dbReference type="NCBI Taxonomy" id="1070528"/>
    <lineage>
        <taxon>unclassified sequences</taxon>
        <taxon>metagenomes</taxon>
        <taxon>organismal metagenomes</taxon>
    </lineage>
</organism>